<keyword evidence="7 15" id="KW-0999">Mitochondrion inner membrane</keyword>
<dbReference type="GO" id="GO:0015292">
    <property type="term" value="F:uniporter activity"/>
    <property type="evidence" value="ECO:0007669"/>
    <property type="project" value="UniProtKB-UniRule"/>
</dbReference>
<dbReference type="GO" id="GO:0051560">
    <property type="term" value="P:mitochondrial calcium ion homeostasis"/>
    <property type="evidence" value="ECO:0007669"/>
    <property type="project" value="UniProtKB-UniRule"/>
</dbReference>
<feature type="non-terminal residue" evidence="18">
    <location>
        <position position="1"/>
    </location>
</feature>
<dbReference type="PANTHER" id="PTHR13462:SF10">
    <property type="entry name" value="CALCIUM UNIPORTER PROTEIN, MITOCHONDRIAL"/>
    <property type="match status" value="1"/>
</dbReference>
<keyword evidence="9 15" id="KW-1133">Transmembrane helix</keyword>
<accession>A0A1S8X4N0</accession>
<evidence type="ECO:0000256" key="13">
    <source>
        <dbReference type="ARBA" id="ARBA00023303"/>
    </source>
</evidence>
<comment type="subcellular location">
    <subcellularLocation>
        <location evidence="1 15">Mitochondrion inner membrane</location>
        <topology evidence="1 15">Multi-pass membrane protein</topology>
    </subcellularLocation>
</comment>
<evidence type="ECO:0000256" key="1">
    <source>
        <dbReference type="ARBA" id="ARBA00004448"/>
    </source>
</evidence>
<feature type="transmembrane region" description="Helical" evidence="15">
    <location>
        <begin position="185"/>
        <end position="204"/>
    </location>
</feature>
<dbReference type="GO" id="GO:0005262">
    <property type="term" value="F:calcium channel activity"/>
    <property type="evidence" value="ECO:0007669"/>
    <property type="project" value="UniProtKB-UniRule"/>
</dbReference>
<evidence type="ECO:0000313" key="19">
    <source>
        <dbReference type="Proteomes" id="UP000243686"/>
    </source>
</evidence>
<comment type="domain">
    <text evidence="15">The selectivity filter, in which calcium ions are arranged in single file, is composed of two acidic rings separated by one helical turn along the central axis of the channel pore.</text>
</comment>
<dbReference type="Pfam" id="PF04678">
    <property type="entry name" value="MCU"/>
    <property type="match status" value="1"/>
</dbReference>
<dbReference type="EMBL" id="KV892064">
    <property type="protein sequence ID" value="OON21601.1"/>
    <property type="molecule type" value="Genomic_DNA"/>
</dbReference>
<proteinExistence type="inferred from homology"/>
<feature type="non-terminal residue" evidence="18">
    <location>
        <position position="368"/>
    </location>
</feature>
<gene>
    <name evidence="18" type="ORF">X801_02502</name>
</gene>
<feature type="transmembrane region" description="Helical" evidence="15">
    <location>
        <begin position="216"/>
        <end position="234"/>
    </location>
</feature>
<evidence type="ECO:0000256" key="14">
    <source>
        <dbReference type="ARBA" id="ARBA00036634"/>
    </source>
</evidence>
<evidence type="ECO:0000256" key="10">
    <source>
        <dbReference type="ARBA" id="ARBA00023065"/>
    </source>
</evidence>
<evidence type="ECO:0000256" key="3">
    <source>
        <dbReference type="ARBA" id="ARBA00022448"/>
    </source>
</evidence>
<dbReference type="GO" id="GO:0036444">
    <property type="term" value="P:calcium import into the mitochondrion"/>
    <property type="evidence" value="ECO:0007669"/>
    <property type="project" value="TreeGrafter"/>
</dbReference>
<dbReference type="Proteomes" id="UP000243686">
    <property type="component" value="Unassembled WGS sequence"/>
</dbReference>
<keyword evidence="19" id="KW-1185">Reference proteome</keyword>
<evidence type="ECO:0000313" key="18">
    <source>
        <dbReference type="EMBL" id="OON21601.1"/>
    </source>
</evidence>
<dbReference type="GO" id="GO:1990246">
    <property type="term" value="C:uniplex complex"/>
    <property type="evidence" value="ECO:0007669"/>
    <property type="project" value="TreeGrafter"/>
</dbReference>
<evidence type="ECO:0000256" key="16">
    <source>
        <dbReference type="SAM" id="Coils"/>
    </source>
</evidence>
<dbReference type="AlphaFoldDB" id="A0A1S8X4N0"/>
<evidence type="ECO:0000256" key="9">
    <source>
        <dbReference type="ARBA" id="ARBA00022989"/>
    </source>
</evidence>
<dbReference type="InterPro" id="IPR006769">
    <property type="entry name" value="MCU_C"/>
</dbReference>
<keyword evidence="4 15" id="KW-0109">Calcium transport</keyword>
<evidence type="ECO:0000256" key="11">
    <source>
        <dbReference type="ARBA" id="ARBA00023128"/>
    </source>
</evidence>
<keyword evidence="8 15" id="KW-0106">Calcium</keyword>
<evidence type="ECO:0000256" key="5">
    <source>
        <dbReference type="ARBA" id="ARBA00022673"/>
    </source>
</evidence>
<organism evidence="18 19">
    <name type="scientific">Opisthorchis viverrini</name>
    <name type="common">Southeast Asian liver fluke</name>
    <dbReference type="NCBI Taxonomy" id="6198"/>
    <lineage>
        <taxon>Eukaryota</taxon>
        <taxon>Metazoa</taxon>
        <taxon>Spiralia</taxon>
        <taxon>Lophotrochozoa</taxon>
        <taxon>Platyhelminthes</taxon>
        <taxon>Trematoda</taxon>
        <taxon>Digenea</taxon>
        <taxon>Opisthorchiida</taxon>
        <taxon>Opisthorchiata</taxon>
        <taxon>Opisthorchiidae</taxon>
        <taxon>Opisthorchis</taxon>
    </lineage>
</organism>
<protein>
    <recommendedName>
        <fullName evidence="15">Calcium uniporter protein</fullName>
    </recommendedName>
</protein>
<dbReference type="InterPro" id="IPR039055">
    <property type="entry name" value="MCU_fam"/>
</dbReference>
<evidence type="ECO:0000256" key="2">
    <source>
        <dbReference type="ARBA" id="ARBA00005653"/>
    </source>
</evidence>
<evidence type="ECO:0000256" key="4">
    <source>
        <dbReference type="ARBA" id="ARBA00022568"/>
    </source>
</evidence>
<evidence type="ECO:0000256" key="15">
    <source>
        <dbReference type="RuleBase" id="RU367035"/>
    </source>
</evidence>
<evidence type="ECO:0000256" key="12">
    <source>
        <dbReference type="ARBA" id="ARBA00023136"/>
    </source>
</evidence>
<keyword evidence="6 15" id="KW-0812">Transmembrane</keyword>
<comment type="similarity">
    <text evidence="2 15">Belongs to the MCU (TC 1.A.77) family.</text>
</comment>
<keyword evidence="16" id="KW-0175">Coiled coil</keyword>
<keyword evidence="12 15" id="KW-0472">Membrane</keyword>
<comment type="catalytic activity">
    <reaction evidence="14">
        <text>Ca(2+)(in) = Ca(2+)(out)</text>
        <dbReference type="Rhea" id="RHEA:29671"/>
        <dbReference type="ChEBI" id="CHEBI:29108"/>
    </reaction>
</comment>
<dbReference type="PANTHER" id="PTHR13462">
    <property type="entry name" value="CALCIUM UNIPORTER PROTEIN, MITOCHONDRIAL"/>
    <property type="match status" value="1"/>
</dbReference>
<sequence length="368" mass="42040">AITGTIPTQCHSKQLSTGTDALNPVRVTVENGLPQFSIPLPSRRDTCMFIVKPLQHTVGDLTNFIMSEDRGVDYVAFISKSGTRIAKSNTIADLLTSNFQLVINKDVFHVDTTPLGTESGASSCDLSNARLMVSRLANALHSDEFHKQQELELERRIEDVSYQLQPFEELKTMISKEAAKRTRRLTWLGLGAMGLQFGLLARLTWWEYSWDIMEPVTYFVGYGTSMAMYAYYVLTRQDYSFPQVFDREYLKRFYKCADKHAFDVNRYNELREQLADLKSELRRLRDPLLCNLPLQQTAYLVAEQAIEAVNRGPAQHSVPRKPTTDLLILHTCSFPPFDLQHSKTFDILLVEKAIPQKKECSFLAIHFI</sequence>
<keyword evidence="3 15" id="KW-0813">Transport</keyword>
<keyword evidence="10 15" id="KW-0406">Ion transport</keyword>
<evidence type="ECO:0000259" key="17">
    <source>
        <dbReference type="Pfam" id="PF04678"/>
    </source>
</evidence>
<keyword evidence="11 15" id="KW-0496">Mitochondrion</keyword>
<evidence type="ECO:0000256" key="8">
    <source>
        <dbReference type="ARBA" id="ARBA00022837"/>
    </source>
</evidence>
<keyword evidence="5 15" id="KW-0107">Calcium channel</keyword>
<evidence type="ECO:0000256" key="6">
    <source>
        <dbReference type="ARBA" id="ARBA00022692"/>
    </source>
</evidence>
<keyword evidence="13 15" id="KW-0407">Ion channel</keyword>
<reference evidence="18 19" key="1">
    <citation type="submission" date="2015-03" db="EMBL/GenBank/DDBJ databases">
        <title>Draft genome of the nematode, Opisthorchis viverrini.</title>
        <authorList>
            <person name="Mitreva M."/>
        </authorList>
    </citation>
    <scope>NUCLEOTIDE SEQUENCE [LARGE SCALE GENOMIC DNA]</scope>
    <source>
        <strain evidence="18">Khon Kaen</strain>
    </source>
</reference>
<feature type="coiled-coil region" evidence="16">
    <location>
        <begin position="260"/>
        <end position="287"/>
    </location>
</feature>
<feature type="domain" description="Calcium uniporter protein C-terminal" evidence="17">
    <location>
        <begin position="68"/>
        <end position="270"/>
    </location>
</feature>
<name>A0A1S8X4N0_OPIVI</name>
<evidence type="ECO:0000256" key="7">
    <source>
        <dbReference type="ARBA" id="ARBA00022792"/>
    </source>
</evidence>
<comment type="function">
    <text evidence="15">Mitochondrial inner membrane calcium uniporter that mediates calcium uptake into mitochondria. Mitochondrial calcium homeostasis plays key roles in cellular physiology and regulates cell bioenergetics, cytoplasmic calcium signals and activation of cell death pathways.</text>
</comment>